<dbReference type="AlphaFoldDB" id="A0A3P3DLM4"/>
<reference evidence="1 2" key="1">
    <citation type="submission" date="2018-11" db="EMBL/GenBank/DDBJ databases">
        <title>Gemmobacter sp. nov., YIM 102744-1 draft genome.</title>
        <authorList>
            <person name="Li G."/>
            <person name="Jiang Y."/>
        </authorList>
    </citation>
    <scope>NUCLEOTIDE SEQUENCE [LARGE SCALE GENOMIC DNA]</scope>
    <source>
        <strain evidence="1 2">YIM 102744-1</strain>
    </source>
</reference>
<name>A0A3P3DLM4_9RHOB</name>
<proteinExistence type="predicted"/>
<sequence>MTLSLTHPLTGLTAASAAALEAAQDSMSYWQSPKTQKPRRAAAAAEPAKTEALDQMFAYFG</sequence>
<evidence type="ECO:0000313" key="2">
    <source>
        <dbReference type="Proteomes" id="UP000282125"/>
    </source>
</evidence>
<evidence type="ECO:0000313" key="1">
    <source>
        <dbReference type="EMBL" id="RRH75083.1"/>
    </source>
</evidence>
<keyword evidence="2" id="KW-1185">Reference proteome</keyword>
<comment type="caution">
    <text evidence="1">The sequence shown here is derived from an EMBL/GenBank/DDBJ whole genome shotgun (WGS) entry which is preliminary data.</text>
</comment>
<dbReference type="EMBL" id="RRAZ01000011">
    <property type="protein sequence ID" value="RRH75083.1"/>
    <property type="molecule type" value="Genomic_DNA"/>
</dbReference>
<protein>
    <submittedName>
        <fullName evidence="1">Uncharacterized protein</fullName>
    </submittedName>
</protein>
<accession>A0A3P3DLM4</accession>
<organism evidence="1 2">
    <name type="scientific">Falsigemmobacter faecalis</name>
    <dbReference type="NCBI Taxonomy" id="2488730"/>
    <lineage>
        <taxon>Bacteria</taxon>
        <taxon>Pseudomonadati</taxon>
        <taxon>Pseudomonadota</taxon>
        <taxon>Alphaproteobacteria</taxon>
        <taxon>Rhodobacterales</taxon>
        <taxon>Paracoccaceae</taxon>
        <taxon>Falsigemmobacter</taxon>
    </lineage>
</organism>
<gene>
    <name evidence="1" type="ORF">EG244_08855</name>
</gene>
<dbReference type="Proteomes" id="UP000282125">
    <property type="component" value="Unassembled WGS sequence"/>
</dbReference>
<dbReference type="RefSeq" id="WP_124964650.1">
    <property type="nucleotide sequence ID" value="NZ_RRAZ01000011.1"/>
</dbReference>